<accession>A0A853L4I2</accession>
<dbReference type="Proteomes" id="UP000094009">
    <property type="component" value="Unassembled WGS sequence"/>
</dbReference>
<dbReference type="AlphaFoldDB" id="A0A853L4I2"/>
<gene>
    <name evidence="1" type="ORF">TH4_03990</name>
</gene>
<evidence type="ECO:0000313" key="2">
    <source>
        <dbReference type="Proteomes" id="UP000094009"/>
    </source>
</evidence>
<evidence type="ECO:0000313" key="1">
    <source>
        <dbReference type="EMBL" id="OAZ12230.1"/>
    </source>
</evidence>
<name>A0A853L4I2_9PROT</name>
<dbReference type="EMBL" id="JPVZ01000001">
    <property type="protein sequence ID" value="OAZ12230.1"/>
    <property type="molecule type" value="Genomic_DNA"/>
</dbReference>
<dbReference type="RefSeq" id="WP_064779956.1">
    <property type="nucleotide sequence ID" value="NZ_JPVZ01000001.1"/>
</dbReference>
<dbReference type="InterPro" id="IPR035093">
    <property type="entry name" value="RelE/ParE_toxin_dom_sf"/>
</dbReference>
<dbReference type="Gene3D" id="3.30.2310.20">
    <property type="entry name" value="RelE-like"/>
    <property type="match status" value="1"/>
</dbReference>
<comment type="caution">
    <text evidence="1">The sequence shown here is derived from an EMBL/GenBank/DDBJ whole genome shotgun (WGS) entry which is preliminary data.</text>
</comment>
<proteinExistence type="predicted"/>
<protein>
    <submittedName>
        <fullName evidence="1">Plasmid stabilization protein</fullName>
    </submittedName>
</protein>
<organism evidence="1 2">
    <name type="scientific">Thalassospira tepidiphila MCCC 1A03514</name>
    <dbReference type="NCBI Taxonomy" id="1177930"/>
    <lineage>
        <taxon>Bacteria</taxon>
        <taxon>Pseudomonadati</taxon>
        <taxon>Pseudomonadota</taxon>
        <taxon>Alphaproteobacteria</taxon>
        <taxon>Rhodospirillales</taxon>
        <taxon>Thalassospiraceae</taxon>
        <taxon>Thalassospira</taxon>
    </lineage>
</organism>
<reference evidence="1 2" key="1">
    <citation type="submission" date="2014-07" db="EMBL/GenBank/DDBJ databases">
        <title>Draft genome sequence of Thalassospira tepidiphila 1-1B.</title>
        <authorList>
            <person name="Lai Q."/>
            <person name="Shao Z."/>
        </authorList>
    </citation>
    <scope>NUCLEOTIDE SEQUENCE [LARGE SCALE GENOMIC DNA]</scope>
    <source>
        <strain evidence="1 2">MCCC 1A03514</strain>
    </source>
</reference>
<sequence length="114" mass="12933">MTYEVIYSADAERDFDLIFDFLFESYVGFGENPDSAVSHAQQRLLDIHSDIEKLGNTPFCGTLHDAILPGLRHVTLGRAIVWFDVPEDAQTVRILAIFFGGQDHVRHMLARLLQ</sequence>